<proteinExistence type="predicted"/>
<feature type="domain" description="Integrase catalytic" evidence="2">
    <location>
        <begin position="242"/>
        <end position="449"/>
    </location>
</feature>
<feature type="compositionally biased region" description="Acidic residues" evidence="1">
    <location>
        <begin position="636"/>
        <end position="653"/>
    </location>
</feature>
<evidence type="ECO:0000259" key="2">
    <source>
        <dbReference type="PROSITE" id="PS50994"/>
    </source>
</evidence>
<evidence type="ECO:0000313" key="4">
    <source>
        <dbReference type="Proteomes" id="UP000760472"/>
    </source>
</evidence>
<dbReference type="EMBL" id="JAFFZP010000038">
    <property type="protein sequence ID" value="MBN0989365.1"/>
    <property type="molecule type" value="Genomic_DNA"/>
</dbReference>
<dbReference type="SUPFAM" id="SSF53098">
    <property type="entry name" value="Ribonuclease H-like"/>
    <property type="match status" value="1"/>
</dbReference>
<evidence type="ECO:0000313" key="3">
    <source>
        <dbReference type="EMBL" id="MBN0989365.1"/>
    </source>
</evidence>
<organism evidence="3 4">
    <name type="scientific">Amphritea pacifica</name>
    <dbReference type="NCBI Taxonomy" id="2811233"/>
    <lineage>
        <taxon>Bacteria</taxon>
        <taxon>Pseudomonadati</taxon>
        <taxon>Pseudomonadota</taxon>
        <taxon>Gammaproteobacteria</taxon>
        <taxon>Oceanospirillales</taxon>
        <taxon>Oceanospirillaceae</taxon>
        <taxon>Amphritea</taxon>
    </lineage>
</organism>
<sequence>MPHSIKPLMLETGTRFSWNGQDGEIYLADANVYLVKFENNRFESFEPRTFYDAYVSGAIRLIDKRKSPIIYQPITTDSQAQELNRLSTYLVRLDREEFPNSKKSRIDVIKIVGDMLGETKEQRFKEMTLYRRYQKWIKAGRNILVFAENHRKRRESKFSQEVLDLIEEVIHDEYLKKDGPSPHACYHILQRHYEQRELPGKCIQKSRFYELINEQDKLEVTLARKGREAARKMAQYTEEMIFAEFPLQYIEIDAVHINIGVLCEETDQYLGTLIVYVAIDRFTRCVIGYSTSIKGKGRGERADAVIACIKHSALPKADVEHTDNSWNCFGVPYYVICDAGSAFNNADVAAFIGQMGASRVITKTKNPKKKPFIERFFRTFREQLAKRMPGYVGKRMDGDEIEITVAKSACMHLSEIHQAIDKYIVDFYQQSGHKGLDMQSPAKVWDDFESENGPRRLPANMAQMDTFIGTGFNGKIQAGNGIQKNNLMYNSKELRDLYFELKNSQKSQNSPGVRCSYNRQDISQIAVTNPRTMQMFLVPCTNKRIKPGTSLEKYQASKASDKPKAAKTYMSANELVFEKAKQRQKERTRKNNRQKDSNLEPAQHQTSEYLEQMLHNGKGRFAEAVSAEPASQPEPYTDDDSIEFDNLPDVDVE</sequence>
<comment type="caution">
    <text evidence="3">The sequence shown here is derived from an EMBL/GenBank/DDBJ whole genome shotgun (WGS) entry which is preliminary data.</text>
</comment>
<name>A0ABS2WCB6_9GAMM</name>
<evidence type="ECO:0000256" key="1">
    <source>
        <dbReference type="SAM" id="MobiDB-lite"/>
    </source>
</evidence>
<protein>
    <submittedName>
        <fullName evidence="3">DDE-type integrase/transposase/recombinase</fullName>
    </submittedName>
</protein>
<dbReference type="InterPro" id="IPR036397">
    <property type="entry name" value="RNaseH_sf"/>
</dbReference>
<dbReference type="PROSITE" id="PS50994">
    <property type="entry name" value="INTEGRASE"/>
    <property type="match status" value="1"/>
</dbReference>
<reference evidence="3 4" key="1">
    <citation type="submission" date="2021-02" db="EMBL/GenBank/DDBJ databases">
        <title>A novel species of genus Amphritea isolated from a fishpond in China.</title>
        <authorList>
            <person name="Lu H."/>
        </authorList>
    </citation>
    <scope>NUCLEOTIDE SEQUENCE [LARGE SCALE GENOMIC DNA]</scope>
    <source>
        <strain evidence="3 4">RP18W</strain>
    </source>
</reference>
<accession>A0ABS2WCB6</accession>
<feature type="region of interest" description="Disordered" evidence="1">
    <location>
        <begin position="624"/>
        <end position="653"/>
    </location>
</feature>
<feature type="region of interest" description="Disordered" evidence="1">
    <location>
        <begin position="578"/>
        <end position="608"/>
    </location>
</feature>
<dbReference type="InterPro" id="IPR001584">
    <property type="entry name" value="Integrase_cat-core"/>
</dbReference>
<dbReference type="RefSeq" id="WP_205214279.1">
    <property type="nucleotide sequence ID" value="NZ_JAFFZP010000038.1"/>
</dbReference>
<gene>
    <name evidence="3" type="ORF">JW498_18525</name>
</gene>
<keyword evidence="4" id="KW-1185">Reference proteome</keyword>
<dbReference type="Proteomes" id="UP000760472">
    <property type="component" value="Unassembled WGS sequence"/>
</dbReference>
<dbReference type="Gene3D" id="3.30.420.10">
    <property type="entry name" value="Ribonuclease H-like superfamily/Ribonuclease H"/>
    <property type="match status" value="1"/>
</dbReference>
<dbReference type="InterPro" id="IPR012337">
    <property type="entry name" value="RNaseH-like_sf"/>
</dbReference>